<dbReference type="Proteomes" id="UP000663873">
    <property type="component" value="Unassembled WGS sequence"/>
</dbReference>
<feature type="compositionally biased region" description="Low complexity" evidence="1">
    <location>
        <begin position="1"/>
        <end position="14"/>
    </location>
</feature>
<organism evidence="2 3">
    <name type="scientific">Rotaria socialis</name>
    <dbReference type="NCBI Taxonomy" id="392032"/>
    <lineage>
        <taxon>Eukaryota</taxon>
        <taxon>Metazoa</taxon>
        <taxon>Spiralia</taxon>
        <taxon>Gnathifera</taxon>
        <taxon>Rotifera</taxon>
        <taxon>Eurotatoria</taxon>
        <taxon>Bdelloidea</taxon>
        <taxon>Philodinida</taxon>
        <taxon>Philodinidae</taxon>
        <taxon>Rotaria</taxon>
    </lineage>
</organism>
<feature type="compositionally biased region" description="Polar residues" evidence="1">
    <location>
        <begin position="27"/>
        <end position="46"/>
    </location>
</feature>
<proteinExistence type="predicted"/>
<feature type="region of interest" description="Disordered" evidence="1">
    <location>
        <begin position="1"/>
        <end position="79"/>
    </location>
</feature>
<reference evidence="2" key="1">
    <citation type="submission" date="2021-02" db="EMBL/GenBank/DDBJ databases">
        <authorList>
            <person name="Nowell W R."/>
        </authorList>
    </citation>
    <scope>NUCLEOTIDE SEQUENCE</scope>
</reference>
<evidence type="ECO:0000313" key="2">
    <source>
        <dbReference type="EMBL" id="CAF4897926.1"/>
    </source>
</evidence>
<comment type="caution">
    <text evidence="2">The sequence shown here is derived from an EMBL/GenBank/DDBJ whole genome shotgun (WGS) entry which is preliminary data.</text>
</comment>
<dbReference type="EMBL" id="CAJOBP010075783">
    <property type="protein sequence ID" value="CAF4897926.1"/>
    <property type="molecule type" value="Genomic_DNA"/>
</dbReference>
<name>A0A821UYN0_9BILA</name>
<sequence>QLLRQQQMQRQQDQTSRHGQQHRVIAQQVSPSSTHHHQQQNYSPTANFDGGQQRRVRSESEKQIQDEQGIFPNSSLKFP</sequence>
<evidence type="ECO:0000256" key="1">
    <source>
        <dbReference type="SAM" id="MobiDB-lite"/>
    </source>
</evidence>
<dbReference type="AlphaFoldDB" id="A0A821UYN0"/>
<accession>A0A821UYN0</accession>
<gene>
    <name evidence="2" type="ORF">UJA718_LOCUS45383</name>
</gene>
<feature type="compositionally biased region" description="Basic and acidic residues" evidence="1">
    <location>
        <begin position="56"/>
        <end position="65"/>
    </location>
</feature>
<feature type="non-terminal residue" evidence="2">
    <location>
        <position position="1"/>
    </location>
</feature>
<keyword evidence="3" id="KW-1185">Reference proteome</keyword>
<protein>
    <submittedName>
        <fullName evidence="2">Uncharacterized protein</fullName>
    </submittedName>
</protein>
<evidence type="ECO:0000313" key="3">
    <source>
        <dbReference type="Proteomes" id="UP000663873"/>
    </source>
</evidence>